<name>A0A1L6ZP91_BACIA</name>
<sequence>MKEIIRLIDQALGRIFPMLLSMFVTGLCLCIPLFVFIYTQNVIIGVLCLLATLIFIAWLHLKFRQFMEEAEYEKWMDDNGYSESKK</sequence>
<keyword evidence="1" id="KW-0472">Membrane</keyword>
<keyword evidence="1" id="KW-1133">Transmembrane helix</keyword>
<keyword evidence="2" id="KW-0614">Plasmid</keyword>
<dbReference type="EMBL" id="CP015608">
    <property type="protein sequence ID" value="APT48323.1"/>
    <property type="molecule type" value="Genomic_DNA"/>
</dbReference>
<evidence type="ECO:0000313" key="3">
    <source>
        <dbReference type="Proteomes" id="UP000185426"/>
    </source>
</evidence>
<organism evidence="2 3">
    <name type="scientific">Bacillus safensis</name>
    <dbReference type="NCBI Taxonomy" id="561879"/>
    <lineage>
        <taxon>Bacteria</taxon>
        <taxon>Bacillati</taxon>
        <taxon>Bacillota</taxon>
        <taxon>Bacilli</taxon>
        <taxon>Bacillales</taxon>
        <taxon>Bacillaceae</taxon>
        <taxon>Bacillus</taxon>
    </lineage>
</organism>
<dbReference type="Proteomes" id="UP000185426">
    <property type="component" value="Plasmid unnamed1"/>
</dbReference>
<evidence type="ECO:0000313" key="2">
    <source>
        <dbReference type="EMBL" id="APT48323.1"/>
    </source>
</evidence>
<geneLocation type="plasmid" evidence="2 3">
    <name>unnamed1</name>
</geneLocation>
<feature type="transmembrane region" description="Helical" evidence="1">
    <location>
        <begin position="42"/>
        <end position="61"/>
    </location>
</feature>
<reference evidence="2 3" key="1">
    <citation type="submission" date="2016-05" db="EMBL/GenBank/DDBJ databases">
        <title>Complete Genome and Methylome Analysis of Psychrotrophic Bacterial Isolates from Antarctic Lake Untersee.</title>
        <authorList>
            <person name="Fomenkov A."/>
            <person name="Akimov V.N."/>
            <person name="Vasilyeva L.V."/>
            <person name="Andersen D."/>
            <person name="Vincze T."/>
            <person name="Roberts R.J."/>
        </authorList>
    </citation>
    <scope>NUCLEOTIDE SEQUENCE [LARGE SCALE GENOMIC DNA]</scope>
    <source>
        <strain evidence="2 3">U14-5</strain>
        <plasmid evidence="2 3">unnamed1</plasmid>
    </source>
</reference>
<accession>A0A1L6ZP91</accession>
<proteinExistence type="predicted"/>
<dbReference type="AlphaFoldDB" id="A0A1L6ZP91"/>
<protein>
    <submittedName>
        <fullName evidence="2">Uncharacterized protein</fullName>
    </submittedName>
</protein>
<feature type="transmembrane region" description="Helical" evidence="1">
    <location>
        <begin position="12"/>
        <end position="36"/>
    </location>
</feature>
<keyword evidence="1" id="KW-0812">Transmembrane</keyword>
<gene>
    <name evidence="2" type="ORF">BSA145_20890</name>
</gene>
<evidence type="ECO:0000256" key="1">
    <source>
        <dbReference type="SAM" id="Phobius"/>
    </source>
</evidence>